<evidence type="ECO:0000313" key="3">
    <source>
        <dbReference type="Proteomes" id="UP000837857"/>
    </source>
</evidence>
<feature type="region of interest" description="Disordered" evidence="1">
    <location>
        <begin position="56"/>
        <end position="114"/>
    </location>
</feature>
<proteinExistence type="predicted"/>
<gene>
    <name evidence="2" type="ORF">IPOD504_LOCUS15723</name>
</gene>
<protein>
    <submittedName>
        <fullName evidence="2">Uncharacterized protein</fullName>
    </submittedName>
</protein>
<organism evidence="2 3">
    <name type="scientific">Iphiclides podalirius</name>
    <name type="common">scarce swallowtail</name>
    <dbReference type="NCBI Taxonomy" id="110791"/>
    <lineage>
        <taxon>Eukaryota</taxon>
        <taxon>Metazoa</taxon>
        <taxon>Ecdysozoa</taxon>
        <taxon>Arthropoda</taxon>
        <taxon>Hexapoda</taxon>
        <taxon>Insecta</taxon>
        <taxon>Pterygota</taxon>
        <taxon>Neoptera</taxon>
        <taxon>Endopterygota</taxon>
        <taxon>Lepidoptera</taxon>
        <taxon>Glossata</taxon>
        <taxon>Ditrysia</taxon>
        <taxon>Papilionoidea</taxon>
        <taxon>Papilionidae</taxon>
        <taxon>Papilioninae</taxon>
        <taxon>Iphiclides</taxon>
    </lineage>
</organism>
<feature type="non-terminal residue" evidence="2">
    <location>
        <position position="1"/>
    </location>
</feature>
<feature type="region of interest" description="Disordered" evidence="1">
    <location>
        <begin position="1"/>
        <end position="41"/>
    </location>
</feature>
<feature type="compositionally biased region" description="Basic and acidic residues" evidence="1">
    <location>
        <begin position="14"/>
        <end position="41"/>
    </location>
</feature>
<sequence length="199" mass="22401">MARIAMACGRRGRRDGGATKPPRVENATRGRRDLHAPERESRCLRWQLYGRQCNDAAQEAVRDDARDSPPPTDGARRGEPRSTTTRAPAHTRAAPRPAPLRSAPHADRRRLAGRPDPSMFLKFHFGFDFKITNPSAQRSSCRLNIYRNKGVMASRKKDKLRSEWAARAKIPRSACATRSLPALHLDEIRSSVHVKHDVL</sequence>
<feature type="compositionally biased region" description="Low complexity" evidence="1">
    <location>
        <begin position="81"/>
        <end position="103"/>
    </location>
</feature>
<name>A0ABN8J2T3_9NEOP</name>
<reference evidence="2" key="1">
    <citation type="submission" date="2022-03" db="EMBL/GenBank/DDBJ databases">
        <authorList>
            <person name="Martin H S."/>
        </authorList>
    </citation>
    <scope>NUCLEOTIDE SEQUENCE</scope>
</reference>
<keyword evidence="3" id="KW-1185">Reference proteome</keyword>
<evidence type="ECO:0000313" key="2">
    <source>
        <dbReference type="EMBL" id="CAH2073632.1"/>
    </source>
</evidence>
<evidence type="ECO:0000256" key="1">
    <source>
        <dbReference type="SAM" id="MobiDB-lite"/>
    </source>
</evidence>
<dbReference type="EMBL" id="OW152819">
    <property type="protein sequence ID" value="CAH2073632.1"/>
    <property type="molecule type" value="Genomic_DNA"/>
</dbReference>
<accession>A0ABN8J2T3</accession>
<dbReference type="Proteomes" id="UP000837857">
    <property type="component" value="Chromosome 7"/>
</dbReference>